<dbReference type="InterPro" id="IPR003660">
    <property type="entry name" value="HAMP_dom"/>
</dbReference>
<dbReference type="Pfam" id="PF00672">
    <property type="entry name" value="HAMP"/>
    <property type="match status" value="1"/>
</dbReference>
<dbReference type="PROSITE" id="PS50109">
    <property type="entry name" value="HIS_KIN"/>
    <property type="match status" value="1"/>
</dbReference>
<proteinExistence type="predicted"/>
<dbReference type="SMART" id="SM00387">
    <property type="entry name" value="HATPase_c"/>
    <property type="match status" value="1"/>
</dbReference>
<dbReference type="Pfam" id="PF06580">
    <property type="entry name" value="His_kinase"/>
    <property type="match status" value="1"/>
</dbReference>
<dbReference type="PROSITE" id="PS50885">
    <property type="entry name" value="HAMP"/>
    <property type="match status" value="1"/>
</dbReference>
<dbReference type="InterPro" id="IPR010559">
    <property type="entry name" value="Sig_transdc_His_kin_internal"/>
</dbReference>
<dbReference type="SUPFAM" id="SSF158472">
    <property type="entry name" value="HAMP domain-like"/>
    <property type="match status" value="1"/>
</dbReference>
<evidence type="ECO:0000256" key="4">
    <source>
        <dbReference type="ARBA" id="ARBA00022475"/>
    </source>
</evidence>
<dbReference type="PANTHER" id="PTHR34220">
    <property type="entry name" value="SENSOR HISTIDINE KINASE YPDA"/>
    <property type="match status" value="1"/>
</dbReference>
<dbReference type="AlphaFoldDB" id="A0A368W476"/>
<evidence type="ECO:0000259" key="14">
    <source>
        <dbReference type="PROSITE" id="PS50885"/>
    </source>
</evidence>
<evidence type="ECO:0000259" key="13">
    <source>
        <dbReference type="PROSITE" id="PS50109"/>
    </source>
</evidence>
<feature type="transmembrane region" description="Helical" evidence="12">
    <location>
        <begin position="285"/>
        <end position="305"/>
    </location>
</feature>
<feature type="domain" description="Histidine kinase" evidence="13">
    <location>
        <begin position="468"/>
        <end position="578"/>
    </location>
</feature>
<dbReference type="InterPro" id="IPR005467">
    <property type="entry name" value="His_kinase_dom"/>
</dbReference>
<keyword evidence="12" id="KW-0812">Transmembrane</keyword>
<dbReference type="EC" id="2.7.13.3" evidence="3"/>
<keyword evidence="12" id="KW-1133">Transmembrane helix</keyword>
<dbReference type="Gene3D" id="3.30.565.10">
    <property type="entry name" value="Histidine kinase-like ATPase, C-terminal domain"/>
    <property type="match status" value="1"/>
</dbReference>
<dbReference type="InterPro" id="IPR003594">
    <property type="entry name" value="HATPase_dom"/>
</dbReference>
<evidence type="ECO:0000256" key="5">
    <source>
        <dbReference type="ARBA" id="ARBA00022553"/>
    </source>
</evidence>
<keyword evidence="10" id="KW-0902">Two-component regulatory system</keyword>
<dbReference type="RefSeq" id="WP_114379487.1">
    <property type="nucleotide sequence ID" value="NZ_QPJD01000004.1"/>
</dbReference>
<dbReference type="GO" id="GO:0005886">
    <property type="term" value="C:plasma membrane"/>
    <property type="evidence" value="ECO:0007669"/>
    <property type="project" value="UniProtKB-SubCell"/>
</dbReference>
<gene>
    <name evidence="15" type="ORF">DFP97_104245</name>
</gene>
<keyword evidence="16" id="KW-1185">Reference proteome</keyword>
<name>A0A368W476_9BACL</name>
<dbReference type="InterPro" id="IPR036890">
    <property type="entry name" value="HATPase_C_sf"/>
</dbReference>
<comment type="subcellular location">
    <subcellularLocation>
        <location evidence="2">Cell membrane</location>
        <topology evidence="2">Multi-pass membrane protein</topology>
    </subcellularLocation>
</comment>
<dbReference type="Pfam" id="PF02518">
    <property type="entry name" value="HATPase_c"/>
    <property type="match status" value="1"/>
</dbReference>
<evidence type="ECO:0000256" key="12">
    <source>
        <dbReference type="SAM" id="Phobius"/>
    </source>
</evidence>
<organism evidence="15 16">
    <name type="scientific">Paenibacillus prosopidis</name>
    <dbReference type="NCBI Taxonomy" id="630520"/>
    <lineage>
        <taxon>Bacteria</taxon>
        <taxon>Bacillati</taxon>
        <taxon>Bacillota</taxon>
        <taxon>Bacilli</taxon>
        <taxon>Bacillales</taxon>
        <taxon>Paenibacillaceae</taxon>
        <taxon>Paenibacillus</taxon>
    </lineage>
</organism>
<keyword evidence="4" id="KW-1003">Cell membrane</keyword>
<evidence type="ECO:0000256" key="1">
    <source>
        <dbReference type="ARBA" id="ARBA00000085"/>
    </source>
</evidence>
<evidence type="ECO:0000313" key="15">
    <source>
        <dbReference type="EMBL" id="RCW49587.1"/>
    </source>
</evidence>
<dbReference type="GO" id="GO:0005524">
    <property type="term" value="F:ATP binding"/>
    <property type="evidence" value="ECO:0007669"/>
    <property type="project" value="UniProtKB-KW"/>
</dbReference>
<reference evidence="15 16" key="1">
    <citation type="submission" date="2018-07" db="EMBL/GenBank/DDBJ databases">
        <title>Genomic Encyclopedia of Type Strains, Phase III (KMG-III): the genomes of soil and plant-associated and newly described type strains.</title>
        <authorList>
            <person name="Whitman W."/>
        </authorList>
    </citation>
    <scope>NUCLEOTIDE SEQUENCE [LARGE SCALE GENOMIC DNA]</scope>
    <source>
        <strain evidence="15 16">CECT 7506</strain>
    </source>
</reference>
<dbReference type="EMBL" id="QPJD01000004">
    <property type="protein sequence ID" value="RCW49587.1"/>
    <property type="molecule type" value="Genomic_DNA"/>
</dbReference>
<evidence type="ECO:0000256" key="9">
    <source>
        <dbReference type="ARBA" id="ARBA00022840"/>
    </source>
</evidence>
<keyword evidence="5" id="KW-0597">Phosphoprotein</keyword>
<evidence type="ECO:0000256" key="2">
    <source>
        <dbReference type="ARBA" id="ARBA00004651"/>
    </source>
</evidence>
<evidence type="ECO:0000256" key="7">
    <source>
        <dbReference type="ARBA" id="ARBA00022741"/>
    </source>
</evidence>
<keyword evidence="9" id="KW-0067">ATP-binding</keyword>
<evidence type="ECO:0000256" key="6">
    <source>
        <dbReference type="ARBA" id="ARBA00022679"/>
    </source>
</evidence>
<keyword evidence="7" id="KW-0547">Nucleotide-binding</keyword>
<accession>A0A368W476</accession>
<dbReference type="InterPro" id="IPR050640">
    <property type="entry name" value="Bact_2-comp_sensor_kinase"/>
</dbReference>
<comment type="catalytic activity">
    <reaction evidence="1">
        <text>ATP + protein L-histidine = ADP + protein N-phospho-L-histidine.</text>
        <dbReference type="EC" id="2.7.13.3"/>
    </reaction>
</comment>
<evidence type="ECO:0000256" key="11">
    <source>
        <dbReference type="ARBA" id="ARBA00023136"/>
    </source>
</evidence>
<comment type="caution">
    <text evidence="15">The sequence shown here is derived from an EMBL/GenBank/DDBJ whole genome shotgun (WGS) entry which is preliminary data.</text>
</comment>
<keyword evidence="6" id="KW-0808">Transferase</keyword>
<feature type="domain" description="HAMP" evidence="14">
    <location>
        <begin position="307"/>
        <end position="360"/>
    </location>
</feature>
<evidence type="ECO:0000256" key="8">
    <source>
        <dbReference type="ARBA" id="ARBA00022777"/>
    </source>
</evidence>
<sequence length="588" mass="66403">MMRISTKMIIGYLFLVVLPFLVFAIFIYNQLHERLMTQYQMTNQQNIEQQAANLDADMAKIESLYSIYQNNTALIDFLRGDYTDDRELIYSFLKEISPAFSFASLGEPMVKQIIAYPKTGKLLLSVPEFGDYSELGDMLSAEDMASLRPAKGLWKKSFESASGPVLTYYHKLYNDTYTSELGILRILVKPALIGEFIQALSAMHPNNAILLTGSDGEIVYAVRDTQLSPVQLANIQAAIRRGEDKSFLADRGKLLVNTVRAARLGLTLVEVNRQDTLFQTMWTKLWWAGAGAALLIILSVFYYVLISSLTKRILLLSRHMRKVSQDFLGNPYTGKPGKDEIGFLISNYNAMIGRIDELVNRVQKVELLKKEADFKMLQAQIQPHFLYNTLETMRMLARSNHDHKVAEMAFSLGNLLRYSLSKTADTTLKEEVEHVRSYIAIHQIRMRDLKVEFELDERLLSLRCPRFILQPLVENALLHGLSGKKGGKQIAVRLTQDQGFALIEVCDNGKGIGQDKIERLRKKINGEPAAAFIHQGTGIGLNNVAERVKAYFGQESAMSIESKTGEWTRCSLKLMLEEDSHAQADDCG</sequence>
<dbReference type="Proteomes" id="UP000252415">
    <property type="component" value="Unassembled WGS sequence"/>
</dbReference>
<dbReference type="Gene3D" id="6.10.340.10">
    <property type="match status" value="1"/>
</dbReference>
<evidence type="ECO:0000313" key="16">
    <source>
        <dbReference type="Proteomes" id="UP000252415"/>
    </source>
</evidence>
<keyword evidence="8 15" id="KW-0418">Kinase</keyword>
<protein>
    <recommendedName>
        <fullName evidence="3">histidine kinase</fullName>
        <ecNumber evidence="3">2.7.13.3</ecNumber>
    </recommendedName>
</protein>
<evidence type="ECO:0000256" key="10">
    <source>
        <dbReference type="ARBA" id="ARBA00023012"/>
    </source>
</evidence>
<evidence type="ECO:0000256" key="3">
    <source>
        <dbReference type="ARBA" id="ARBA00012438"/>
    </source>
</evidence>
<dbReference type="GO" id="GO:0000155">
    <property type="term" value="F:phosphorelay sensor kinase activity"/>
    <property type="evidence" value="ECO:0007669"/>
    <property type="project" value="InterPro"/>
</dbReference>
<feature type="transmembrane region" description="Helical" evidence="12">
    <location>
        <begin position="9"/>
        <end position="28"/>
    </location>
</feature>
<keyword evidence="11 12" id="KW-0472">Membrane</keyword>
<dbReference type="PANTHER" id="PTHR34220:SF7">
    <property type="entry name" value="SENSOR HISTIDINE KINASE YPDA"/>
    <property type="match status" value="1"/>
</dbReference>
<dbReference type="SUPFAM" id="SSF55874">
    <property type="entry name" value="ATPase domain of HSP90 chaperone/DNA topoisomerase II/histidine kinase"/>
    <property type="match status" value="1"/>
</dbReference>
<dbReference type="OrthoDB" id="9776552at2"/>